<organism evidence="2 3">
    <name type="scientific">Xylella taiwanensis</name>
    <dbReference type="NCBI Taxonomy" id="1444770"/>
    <lineage>
        <taxon>Bacteria</taxon>
        <taxon>Pseudomonadati</taxon>
        <taxon>Pseudomonadota</taxon>
        <taxon>Gammaproteobacteria</taxon>
        <taxon>Lysobacterales</taxon>
        <taxon>Lysobacteraceae</taxon>
        <taxon>Xylella</taxon>
    </lineage>
</organism>
<evidence type="ECO:0000259" key="1">
    <source>
        <dbReference type="Pfam" id="PF13700"/>
    </source>
</evidence>
<reference evidence="2 3" key="1">
    <citation type="journal article" date="2014" name="Genome Announc.">
        <title>Draft Genome Sequence of Xylella fastidiosa Pear Leaf Scorch Strain in Taiwan.</title>
        <authorList>
            <person name="Su C.C."/>
            <person name="Deng W.L."/>
            <person name="Jan F.J."/>
            <person name="Chang C.J."/>
            <person name="Huang H."/>
            <person name="Chen J."/>
        </authorList>
    </citation>
    <scope>NUCLEOTIDE SEQUENCE [LARGE SCALE GENOMIC DNA]</scope>
    <source>
        <strain evidence="2 3">PLS229</strain>
    </source>
</reference>
<accession>Z9JKX8</accession>
<evidence type="ECO:0000313" key="2">
    <source>
        <dbReference type="EMBL" id="EWS78623.1"/>
    </source>
</evidence>
<dbReference type="STRING" id="1444770.AF72_04550"/>
<dbReference type="PATRIC" id="fig|1444770.3.peg.1095"/>
<proteinExistence type="predicted"/>
<name>Z9JKX8_9GAMM</name>
<dbReference type="Pfam" id="PF13700">
    <property type="entry name" value="DUF4158"/>
    <property type="match status" value="1"/>
</dbReference>
<dbReference type="EMBL" id="JDSQ01000006">
    <property type="protein sequence ID" value="EWS78623.1"/>
    <property type="molecule type" value="Genomic_DNA"/>
</dbReference>
<dbReference type="eggNOG" id="COG4644">
    <property type="taxonomic scope" value="Bacteria"/>
</dbReference>
<sequence length="48" mass="5890">MRTRYGYVEMTERQVGYRLTRWLYMLCWTGTDRPSVLFERATSWLTHA</sequence>
<gene>
    <name evidence="2" type="ORF">AF72_04550</name>
</gene>
<protein>
    <recommendedName>
        <fullName evidence="1">DUF4158 domain-containing protein</fullName>
    </recommendedName>
</protein>
<dbReference type="AlphaFoldDB" id="Z9JKX8"/>
<comment type="caution">
    <text evidence="2">The sequence shown here is derived from an EMBL/GenBank/DDBJ whole genome shotgun (WGS) entry which is preliminary data.</text>
</comment>
<dbReference type="InterPro" id="IPR025296">
    <property type="entry name" value="DUF4158"/>
</dbReference>
<evidence type="ECO:0000313" key="3">
    <source>
        <dbReference type="Proteomes" id="UP000020406"/>
    </source>
</evidence>
<feature type="domain" description="DUF4158" evidence="1">
    <location>
        <begin position="2"/>
        <end position="47"/>
    </location>
</feature>
<dbReference type="Proteomes" id="UP000020406">
    <property type="component" value="Unassembled WGS sequence"/>
</dbReference>